<accession>A0A0L8FI91</accession>
<dbReference type="PANTHER" id="PTHR21663">
    <property type="entry name" value="HYPOTHETICAL HEAT DOMAIN-CONTAINING"/>
    <property type="match status" value="1"/>
</dbReference>
<dbReference type="SUPFAM" id="SSF48371">
    <property type="entry name" value="ARM repeat"/>
    <property type="match status" value="1"/>
</dbReference>
<dbReference type="GO" id="GO:0042147">
    <property type="term" value="P:retrograde transport, endosome to Golgi"/>
    <property type="evidence" value="ECO:0007669"/>
    <property type="project" value="TreeGrafter"/>
</dbReference>
<gene>
    <name evidence="1" type="ORF">OCBIM_22019109mg</name>
</gene>
<dbReference type="GO" id="GO:0005829">
    <property type="term" value="C:cytosol"/>
    <property type="evidence" value="ECO:0007669"/>
    <property type="project" value="GOC"/>
</dbReference>
<dbReference type="AlphaFoldDB" id="A0A0L8FI91"/>
<proteinExistence type="predicted"/>
<dbReference type="EMBL" id="KQ430968">
    <property type="protein sequence ID" value="KOF63408.1"/>
    <property type="molecule type" value="Genomic_DNA"/>
</dbReference>
<evidence type="ECO:0000313" key="1">
    <source>
        <dbReference type="EMBL" id="KOF63408.1"/>
    </source>
</evidence>
<dbReference type="STRING" id="37653.A0A0L8FI91"/>
<sequence length="265" mass="29365">MYVLNAMELAHSLLLNEEAFKKIQESKRPVFVFEWLRFLDKVLGAAQKSDIKESQKKLVEQLTNQISESPGPPTRKLIARCLATLFSVGDTFDLFETINKCNDIIKNKDDSPSYLPTRLSAVACIGAMYEKLGRMVGRSYEDTIQILIKSLRNAESQGRCEIMLTLEKVVAGLGSAGSSCHKDIYKAARQAMTDRSMAVRCAAAKCMIQLVNEAHFMYTSELETVASLCFRALDGSNYDVRCVVAVLLGNLMAVAQSQKATSLSK</sequence>
<organism evidence="1">
    <name type="scientific">Octopus bimaculoides</name>
    <name type="common">California two-spotted octopus</name>
    <dbReference type="NCBI Taxonomy" id="37653"/>
    <lineage>
        <taxon>Eukaryota</taxon>
        <taxon>Metazoa</taxon>
        <taxon>Spiralia</taxon>
        <taxon>Lophotrochozoa</taxon>
        <taxon>Mollusca</taxon>
        <taxon>Cephalopoda</taxon>
        <taxon>Coleoidea</taxon>
        <taxon>Octopodiformes</taxon>
        <taxon>Octopoda</taxon>
        <taxon>Incirrata</taxon>
        <taxon>Octopodidae</taxon>
        <taxon>Octopus</taxon>
    </lineage>
</organism>
<dbReference type="InterPro" id="IPR016024">
    <property type="entry name" value="ARM-type_fold"/>
</dbReference>
<evidence type="ECO:0008006" key="2">
    <source>
        <dbReference type="Google" id="ProtNLM"/>
    </source>
</evidence>
<name>A0A0L8FI91_OCTBM</name>
<reference evidence="1" key="1">
    <citation type="submission" date="2015-07" db="EMBL/GenBank/DDBJ databases">
        <title>MeaNS - Measles Nucleotide Surveillance Program.</title>
        <authorList>
            <person name="Tran T."/>
            <person name="Druce J."/>
        </authorList>
    </citation>
    <scope>NUCLEOTIDE SEQUENCE</scope>
    <source>
        <strain evidence="1">UCB-OBI-ISO-001</strain>
        <tissue evidence="1">Gonad</tissue>
    </source>
</reference>
<protein>
    <recommendedName>
        <fullName evidence="2">HEAT repeat protein</fullName>
    </recommendedName>
</protein>
<dbReference type="GO" id="GO:0008104">
    <property type="term" value="P:intracellular protein localization"/>
    <property type="evidence" value="ECO:0007669"/>
    <property type="project" value="TreeGrafter"/>
</dbReference>
<dbReference type="Gene3D" id="1.25.10.10">
    <property type="entry name" value="Leucine-rich Repeat Variant"/>
    <property type="match status" value="1"/>
</dbReference>
<dbReference type="OrthoDB" id="192608at2759"/>
<dbReference type="FunFam" id="1.25.10.10:FF:000184">
    <property type="entry name" value="HEAT repeat-containing protein 5B"/>
    <property type="match status" value="1"/>
</dbReference>
<dbReference type="GO" id="GO:0030139">
    <property type="term" value="C:endocytic vesicle"/>
    <property type="evidence" value="ECO:0007669"/>
    <property type="project" value="TreeGrafter"/>
</dbReference>
<dbReference type="GO" id="GO:0016020">
    <property type="term" value="C:membrane"/>
    <property type="evidence" value="ECO:0007669"/>
    <property type="project" value="TreeGrafter"/>
</dbReference>
<dbReference type="InterPro" id="IPR011989">
    <property type="entry name" value="ARM-like"/>
</dbReference>
<dbReference type="GO" id="GO:0006897">
    <property type="term" value="P:endocytosis"/>
    <property type="evidence" value="ECO:0007669"/>
    <property type="project" value="TreeGrafter"/>
</dbReference>
<dbReference type="InterPro" id="IPR040108">
    <property type="entry name" value="Laa1/Sip1/HEATR5"/>
</dbReference>
<dbReference type="PANTHER" id="PTHR21663:SF0">
    <property type="entry name" value="HEAT REPEAT-CONTAINING PROTEIN 5B"/>
    <property type="match status" value="1"/>
</dbReference>
<dbReference type="GO" id="GO:0005794">
    <property type="term" value="C:Golgi apparatus"/>
    <property type="evidence" value="ECO:0007669"/>
    <property type="project" value="TreeGrafter"/>
</dbReference>